<dbReference type="AlphaFoldDB" id="A4BIK9"/>
<accession>A4BIK9</accession>
<dbReference type="PANTHER" id="PTHR46796">
    <property type="entry name" value="HTH-TYPE TRANSCRIPTIONAL ACTIVATOR RHAS-RELATED"/>
    <property type="match status" value="1"/>
</dbReference>
<dbReference type="InterPro" id="IPR009057">
    <property type="entry name" value="Homeodomain-like_sf"/>
</dbReference>
<dbReference type="InterPro" id="IPR003313">
    <property type="entry name" value="AraC-bd"/>
</dbReference>
<evidence type="ECO:0000256" key="2">
    <source>
        <dbReference type="ARBA" id="ARBA00023125"/>
    </source>
</evidence>
<evidence type="ECO:0000256" key="3">
    <source>
        <dbReference type="ARBA" id="ARBA00023159"/>
    </source>
</evidence>
<dbReference type="PANTHER" id="PTHR46796:SF6">
    <property type="entry name" value="ARAC SUBFAMILY"/>
    <property type="match status" value="1"/>
</dbReference>
<dbReference type="Gene3D" id="1.10.10.60">
    <property type="entry name" value="Homeodomain-like"/>
    <property type="match status" value="2"/>
</dbReference>
<keyword evidence="7" id="KW-1185">Reference proteome</keyword>
<name>A4BIK9_9GAMM</name>
<dbReference type="PROSITE" id="PS01124">
    <property type="entry name" value="HTH_ARAC_FAMILY_2"/>
    <property type="match status" value="1"/>
</dbReference>
<gene>
    <name evidence="6" type="ORF">MED297_07591</name>
</gene>
<evidence type="ECO:0000259" key="5">
    <source>
        <dbReference type="PROSITE" id="PS01124"/>
    </source>
</evidence>
<dbReference type="HOGENOM" id="CLU_000445_88_13_6"/>
<protein>
    <submittedName>
        <fullName evidence="6">AraC-type DNA-binding domain-containing protein</fullName>
    </submittedName>
</protein>
<feature type="domain" description="HTH araC/xylS-type" evidence="5">
    <location>
        <begin position="168"/>
        <end position="266"/>
    </location>
</feature>
<dbReference type="InterPro" id="IPR020449">
    <property type="entry name" value="Tscrpt_reg_AraC-type_HTH"/>
</dbReference>
<sequence length="271" mass="31110">MRIGDDCFEIFITQDDFPAMASVGIHLAGIAHLRPPYEVERMDPSIHTLLFTSSGTGHITTEHGEQAIEPGSMTVIPAHTPARFEIEGDRWDMCWFLLLPAMHWNQWMPDVAEVRPTGQAPAVFHLCHVIDQERYLDASYPKASFQKLASYIELNLKANQPETPDRLSAAFAQVEQSLHKPWTVGQVANLCYYSEPHFYRLCQERFGKSPKQIIRQLRMDRARQLLEQTDWPLAELAGRLGFSDQFNFSNRFKRETGLSPSEYRIKHAEHA</sequence>
<dbReference type="InterPro" id="IPR037923">
    <property type="entry name" value="HTH-like"/>
</dbReference>
<keyword evidence="2 6" id="KW-0238">DNA-binding</keyword>
<evidence type="ECO:0000313" key="7">
    <source>
        <dbReference type="Proteomes" id="UP000005953"/>
    </source>
</evidence>
<comment type="caution">
    <text evidence="6">The sequence shown here is derived from an EMBL/GenBank/DDBJ whole genome shotgun (WGS) entry which is preliminary data.</text>
</comment>
<evidence type="ECO:0000313" key="6">
    <source>
        <dbReference type="EMBL" id="EAR08088.1"/>
    </source>
</evidence>
<evidence type="ECO:0000256" key="1">
    <source>
        <dbReference type="ARBA" id="ARBA00023015"/>
    </source>
</evidence>
<dbReference type="GO" id="GO:0043565">
    <property type="term" value="F:sequence-specific DNA binding"/>
    <property type="evidence" value="ECO:0007669"/>
    <property type="project" value="InterPro"/>
</dbReference>
<keyword evidence="1" id="KW-0805">Transcription regulation</keyword>
<dbReference type="InterPro" id="IPR050204">
    <property type="entry name" value="AraC_XylS_family_regulators"/>
</dbReference>
<dbReference type="EMBL" id="AAOE01000026">
    <property type="protein sequence ID" value="EAR08088.1"/>
    <property type="molecule type" value="Genomic_DNA"/>
</dbReference>
<dbReference type="Pfam" id="PF12833">
    <property type="entry name" value="HTH_18"/>
    <property type="match status" value="1"/>
</dbReference>
<dbReference type="Gene3D" id="2.60.120.280">
    <property type="entry name" value="Regulatory protein AraC"/>
    <property type="match status" value="1"/>
</dbReference>
<dbReference type="SUPFAM" id="SSF51215">
    <property type="entry name" value="Regulatory protein AraC"/>
    <property type="match status" value="1"/>
</dbReference>
<evidence type="ECO:0000256" key="4">
    <source>
        <dbReference type="ARBA" id="ARBA00023163"/>
    </source>
</evidence>
<dbReference type="PRINTS" id="PR00032">
    <property type="entry name" value="HTHARAC"/>
</dbReference>
<dbReference type="Pfam" id="PF02311">
    <property type="entry name" value="AraC_binding"/>
    <property type="match status" value="1"/>
</dbReference>
<keyword evidence="3" id="KW-0010">Activator</keyword>
<keyword evidence="4" id="KW-0804">Transcription</keyword>
<dbReference type="SUPFAM" id="SSF46689">
    <property type="entry name" value="Homeodomain-like"/>
    <property type="match status" value="2"/>
</dbReference>
<dbReference type="Proteomes" id="UP000005953">
    <property type="component" value="Unassembled WGS sequence"/>
</dbReference>
<proteinExistence type="predicted"/>
<dbReference type="InterPro" id="IPR018060">
    <property type="entry name" value="HTH_AraC"/>
</dbReference>
<dbReference type="STRING" id="314283.MED297_07591"/>
<dbReference type="SMART" id="SM00342">
    <property type="entry name" value="HTH_ARAC"/>
    <property type="match status" value="1"/>
</dbReference>
<reference evidence="6 7" key="1">
    <citation type="submission" date="2006-02" db="EMBL/GenBank/DDBJ databases">
        <authorList>
            <person name="Pinhassi J."/>
            <person name="Pedros-Alio C."/>
            <person name="Ferriera S."/>
            <person name="Johnson J."/>
            <person name="Kravitz S."/>
            <person name="Halpern A."/>
            <person name="Remington K."/>
            <person name="Beeson K."/>
            <person name="Tran B."/>
            <person name="Rogers Y.-H."/>
            <person name="Friedman R."/>
            <person name="Venter J.C."/>
        </authorList>
    </citation>
    <scope>NUCLEOTIDE SEQUENCE [LARGE SCALE GENOMIC DNA]</scope>
    <source>
        <strain evidence="6 7">MED297</strain>
    </source>
</reference>
<dbReference type="GO" id="GO:0003700">
    <property type="term" value="F:DNA-binding transcription factor activity"/>
    <property type="evidence" value="ECO:0007669"/>
    <property type="project" value="InterPro"/>
</dbReference>
<organism evidence="6 7">
    <name type="scientific">Reinekea blandensis MED297</name>
    <dbReference type="NCBI Taxonomy" id="314283"/>
    <lineage>
        <taxon>Bacteria</taxon>
        <taxon>Pseudomonadati</taxon>
        <taxon>Pseudomonadota</taxon>
        <taxon>Gammaproteobacteria</taxon>
        <taxon>Oceanospirillales</taxon>
        <taxon>Saccharospirillaceae</taxon>
        <taxon>Reinekea</taxon>
    </lineage>
</organism>